<keyword evidence="5" id="KW-1185">Reference proteome</keyword>
<evidence type="ECO:0000259" key="4">
    <source>
        <dbReference type="PROSITE" id="PS50102"/>
    </source>
</evidence>
<feature type="compositionally biased region" description="Polar residues" evidence="3">
    <location>
        <begin position="562"/>
        <end position="573"/>
    </location>
</feature>
<name>A0A6P8Z8N3_THRPL</name>
<sequence length="573" mass="62814">MEGAPANGFRGGKGPPRGRGSGPPGGRGFGRGRGGSPGGRGFGRGRGGPPRGRGFGGGRGGPGGRGFRGGQGGPPGGRGFRGGRGRLPNGQGRQNLVFSEVLTEPVELLLMRHETVTPSRLTPSIRITNLPFTKLEDFIELRPFLFQLLHSRCTITYESDIILFYQKNLRGFWDVICAFGSHQGKATAVKAVSIIHGQVFKDHHLIAERYDSLAEDDHLVTENCVRVSNLSTATTEEMLWKFFGKICGKLGMIYLDLTQKGSPEALINFEEPDSVAEALKLDGAKLDNSSIEVTHLDWNQSIRVSMPAEMTQKQLEEKLQDFKPTFTRIISSKNKIAFVYFSSKKRYSKALTTLNETELLGSKNCATPAVEHRVFTRLFESGLFVSPGKLVSSFQSFGAVIKHYLHPRIHGVYVIVFDSKHAVDAAIKASPVLVDGTSCTVCDAANKLPPPEKKKKKKGEKVVDSKVEDEEDDNVADDNNEQGQQEEGEDEDDDDDDSVDEEEGEDDDDSEDEGEEEEDEEGDEDDDESEESMDGLVKPSNGVKVTKQPPPQINLKRKGTQENRGQNKMAKSN</sequence>
<keyword evidence="1 2" id="KW-0694">RNA-binding</keyword>
<feature type="region of interest" description="Disordered" evidence="3">
    <location>
        <begin position="443"/>
        <end position="573"/>
    </location>
</feature>
<evidence type="ECO:0000256" key="2">
    <source>
        <dbReference type="PROSITE-ProRule" id="PRU00176"/>
    </source>
</evidence>
<dbReference type="AlphaFoldDB" id="A0A6P8Z8N3"/>
<dbReference type="GO" id="GO:0003723">
    <property type="term" value="F:RNA binding"/>
    <property type="evidence" value="ECO:0007669"/>
    <property type="project" value="UniProtKB-UniRule"/>
</dbReference>
<proteinExistence type="predicted"/>
<gene>
    <name evidence="6" type="primary">LOC117648320</name>
</gene>
<dbReference type="Pfam" id="PF00076">
    <property type="entry name" value="RRM_1"/>
    <property type="match status" value="1"/>
</dbReference>
<organism evidence="6">
    <name type="scientific">Thrips palmi</name>
    <name type="common">Melon thrips</name>
    <dbReference type="NCBI Taxonomy" id="161013"/>
    <lineage>
        <taxon>Eukaryota</taxon>
        <taxon>Metazoa</taxon>
        <taxon>Ecdysozoa</taxon>
        <taxon>Arthropoda</taxon>
        <taxon>Hexapoda</taxon>
        <taxon>Insecta</taxon>
        <taxon>Pterygota</taxon>
        <taxon>Neoptera</taxon>
        <taxon>Paraneoptera</taxon>
        <taxon>Thysanoptera</taxon>
        <taxon>Terebrantia</taxon>
        <taxon>Thripoidea</taxon>
        <taxon>Thripidae</taxon>
        <taxon>Thrips</taxon>
    </lineage>
</organism>
<dbReference type="PROSITE" id="PS50102">
    <property type="entry name" value="RRM"/>
    <property type="match status" value="1"/>
</dbReference>
<feature type="domain" description="RRM" evidence="4">
    <location>
        <begin position="223"/>
        <end position="309"/>
    </location>
</feature>
<evidence type="ECO:0000313" key="6">
    <source>
        <dbReference type="RefSeq" id="XP_034246676.1"/>
    </source>
</evidence>
<evidence type="ECO:0000256" key="3">
    <source>
        <dbReference type="SAM" id="MobiDB-lite"/>
    </source>
</evidence>
<dbReference type="GeneID" id="117648320"/>
<reference evidence="6" key="1">
    <citation type="submission" date="2025-08" db="UniProtKB">
        <authorList>
            <consortium name="RefSeq"/>
        </authorList>
    </citation>
    <scope>IDENTIFICATION</scope>
    <source>
        <tissue evidence="6">Total insect</tissue>
    </source>
</reference>
<dbReference type="SUPFAM" id="SSF54928">
    <property type="entry name" value="RNA-binding domain, RBD"/>
    <property type="match status" value="1"/>
</dbReference>
<dbReference type="InterPro" id="IPR012677">
    <property type="entry name" value="Nucleotide-bd_a/b_plait_sf"/>
</dbReference>
<dbReference type="Gene3D" id="3.30.70.330">
    <property type="match status" value="2"/>
</dbReference>
<dbReference type="CDD" id="cd00590">
    <property type="entry name" value="RRM_SF"/>
    <property type="match status" value="1"/>
</dbReference>
<dbReference type="OrthoDB" id="442677at2759"/>
<dbReference type="KEGG" id="tpal:117648320"/>
<dbReference type="InterPro" id="IPR035979">
    <property type="entry name" value="RBD_domain_sf"/>
</dbReference>
<dbReference type="InParanoid" id="A0A6P8Z8N3"/>
<accession>A0A6P8Z8N3</accession>
<feature type="compositionally biased region" description="Acidic residues" evidence="3">
    <location>
        <begin position="467"/>
        <end position="533"/>
    </location>
</feature>
<dbReference type="Proteomes" id="UP000515158">
    <property type="component" value="Unplaced"/>
</dbReference>
<protein>
    <submittedName>
        <fullName evidence="6">Uncharacterized protein LOC117648320</fullName>
    </submittedName>
</protein>
<dbReference type="RefSeq" id="XP_034246676.1">
    <property type="nucleotide sequence ID" value="XM_034390785.1"/>
</dbReference>
<dbReference type="InterPro" id="IPR000504">
    <property type="entry name" value="RRM_dom"/>
</dbReference>
<dbReference type="SMART" id="SM00360">
    <property type="entry name" value="RRM"/>
    <property type="match status" value="2"/>
</dbReference>
<evidence type="ECO:0000256" key="1">
    <source>
        <dbReference type="ARBA" id="ARBA00022884"/>
    </source>
</evidence>
<evidence type="ECO:0000313" key="5">
    <source>
        <dbReference type="Proteomes" id="UP000515158"/>
    </source>
</evidence>
<feature type="compositionally biased region" description="Gly residues" evidence="3">
    <location>
        <begin position="9"/>
        <end position="82"/>
    </location>
</feature>
<feature type="region of interest" description="Disordered" evidence="3">
    <location>
        <begin position="1"/>
        <end position="92"/>
    </location>
</feature>